<accession>A0A1T4PMK7</accession>
<keyword evidence="10" id="KW-1185">Reference proteome</keyword>
<evidence type="ECO:0000259" key="8">
    <source>
        <dbReference type="PROSITE" id="PS51379"/>
    </source>
</evidence>
<evidence type="ECO:0000256" key="5">
    <source>
        <dbReference type="ARBA" id="ARBA00022982"/>
    </source>
</evidence>
<feature type="domain" description="4Fe-4S ferredoxin-type" evidence="8">
    <location>
        <begin position="4"/>
        <end position="33"/>
    </location>
</feature>
<dbReference type="Proteomes" id="UP000190625">
    <property type="component" value="Unassembled WGS sequence"/>
</dbReference>
<keyword evidence="6" id="KW-0408">Iron</keyword>
<keyword evidence="4" id="KW-0677">Repeat</keyword>
<dbReference type="AlphaFoldDB" id="A0A1T4PMK7"/>
<dbReference type="OrthoDB" id="9810688at2"/>
<dbReference type="Gene3D" id="3.30.70.20">
    <property type="match status" value="2"/>
</dbReference>
<reference evidence="10" key="1">
    <citation type="submission" date="2017-02" db="EMBL/GenBank/DDBJ databases">
        <authorList>
            <person name="Varghese N."/>
            <person name="Submissions S."/>
        </authorList>
    </citation>
    <scope>NUCLEOTIDE SEQUENCE [LARGE SCALE GENOMIC DNA]</scope>
    <source>
        <strain evidence="10">ATCC BAA-73</strain>
    </source>
</reference>
<dbReference type="Pfam" id="PF13247">
    <property type="entry name" value="Fer4_11"/>
    <property type="match status" value="1"/>
</dbReference>
<dbReference type="InterPro" id="IPR017896">
    <property type="entry name" value="4Fe4S_Fe-S-bd"/>
</dbReference>
<evidence type="ECO:0000313" key="10">
    <source>
        <dbReference type="Proteomes" id="UP000190625"/>
    </source>
</evidence>
<feature type="domain" description="4Fe-4S ferredoxin-type" evidence="8">
    <location>
        <begin position="70"/>
        <end position="99"/>
    </location>
</feature>
<keyword evidence="7" id="KW-0411">Iron-sulfur</keyword>
<evidence type="ECO:0000256" key="6">
    <source>
        <dbReference type="ARBA" id="ARBA00023004"/>
    </source>
</evidence>
<evidence type="ECO:0000256" key="7">
    <source>
        <dbReference type="ARBA" id="ARBA00023014"/>
    </source>
</evidence>
<evidence type="ECO:0000256" key="1">
    <source>
        <dbReference type="ARBA" id="ARBA00022448"/>
    </source>
</evidence>
<keyword evidence="5" id="KW-0249">Electron transport</keyword>
<dbReference type="PROSITE" id="PS51379">
    <property type="entry name" value="4FE4S_FER_2"/>
    <property type="match status" value="3"/>
</dbReference>
<dbReference type="GO" id="GO:0046872">
    <property type="term" value="F:metal ion binding"/>
    <property type="evidence" value="ECO:0007669"/>
    <property type="project" value="UniProtKB-KW"/>
</dbReference>
<dbReference type="PANTHER" id="PTHR43177">
    <property type="entry name" value="PROTEIN NRFC"/>
    <property type="match status" value="1"/>
</dbReference>
<dbReference type="InterPro" id="IPR050954">
    <property type="entry name" value="ET_IronSulfur_Cluster-Binding"/>
</dbReference>
<dbReference type="PANTHER" id="PTHR43177:SF5">
    <property type="entry name" value="ANAEROBIC DIMETHYL SULFOXIDE REDUCTASE CHAIN B-RELATED"/>
    <property type="match status" value="1"/>
</dbReference>
<keyword evidence="3" id="KW-0479">Metal-binding</keyword>
<keyword evidence="2" id="KW-0004">4Fe-4S</keyword>
<name>A0A1T4PMK7_9FIRM</name>
<dbReference type="STRING" id="142842.SAMN02745118_02223"/>
<dbReference type="EMBL" id="FUWM01000020">
    <property type="protein sequence ID" value="SJZ92780.1"/>
    <property type="molecule type" value="Genomic_DNA"/>
</dbReference>
<gene>
    <name evidence="9" type="ORF">SAMN02745118_02223</name>
</gene>
<evidence type="ECO:0000313" key="9">
    <source>
        <dbReference type="EMBL" id="SJZ92780.1"/>
    </source>
</evidence>
<evidence type="ECO:0000256" key="3">
    <source>
        <dbReference type="ARBA" id="ARBA00022723"/>
    </source>
</evidence>
<protein>
    <submittedName>
        <fullName evidence="9">Anaerobic dimethyl sulfoxide reductase subunit B (DMSO reductase iron-sulfur subunit)</fullName>
    </submittedName>
</protein>
<dbReference type="GO" id="GO:0051539">
    <property type="term" value="F:4 iron, 4 sulfur cluster binding"/>
    <property type="evidence" value="ECO:0007669"/>
    <property type="project" value="UniProtKB-KW"/>
</dbReference>
<evidence type="ECO:0000256" key="4">
    <source>
        <dbReference type="ARBA" id="ARBA00022737"/>
    </source>
</evidence>
<feature type="domain" description="4Fe-4S ferredoxin-type" evidence="8">
    <location>
        <begin position="35"/>
        <end position="68"/>
    </location>
</feature>
<organism evidence="9 10">
    <name type="scientific">Selenihalanaerobacter shriftii</name>
    <dbReference type="NCBI Taxonomy" id="142842"/>
    <lineage>
        <taxon>Bacteria</taxon>
        <taxon>Bacillati</taxon>
        <taxon>Bacillota</taxon>
        <taxon>Clostridia</taxon>
        <taxon>Halanaerobiales</taxon>
        <taxon>Halobacteroidaceae</taxon>
        <taxon>Selenihalanaerobacter</taxon>
    </lineage>
</organism>
<sequence>MNQYYFIFNQDLCIECNSCIIACSQKNEEVNGNLRKVLPHPISISCNHCQEPLCQKVCPVNAIDKRLEDGIVIIDSDRCIGCKRCVKRCLYQAPYFSENESKAYKCNLCLDRLKNNELPSCVESCLMQALEIKREDELSDAEKNLVKNNPLPNSEVTEPSYIFKNVEER</sequence>
<dbReference type="SUPFAM" id="SSF54862">
    <property type="entry name" value="4Fe-4S ferredoxins"/>
    <property type="match status" value="1"/>
</dbReference>
<proteinExistence type="predicted"/>
<evidence type="ECO:0000256" key="2">
    <source>
        <dbReference type="ARBA" id="ARBA00022485"/>
    </source>
</evidence>
<dbReference type="RefSeq" id="WP_078810667.1">
    <property type="nucleotide sequence ID" value="NZ_FUWM01000020.1"/>
</dbReference>
<keyword evidence="1" id="KW-0813">Transport</keyword>